<keyword evidence="3" id="KW-1185">Reference proteome</keyword>
<gene>
    <name evidence="2" type="ORF">BB776_04490</name>
</gene>
<feature type="region of interest" description="Disordered" evidence="1">
    <location>
        <begin position="30"/>
        <end position="82"/>
    </location>
</feature>
<sequence length="94" mass="10552">MIITGSLFAVWNGYFWIVGTTSGQEAIGENDIVASAADENSERETNDAHPIPDDESDQATDSLEEEIITSPEKEPEKIENRRRVIMQNMKKVLK</sequence>
<dbReference type="EMBL" id="MBQG01000132">
    <property type="protein sequence ID" value="OHX49047.1"/>
    <property type="molecule type" value="Genomic_DNA"/>
</dbReference>
<feature type="compositionally biased region" description="Basic and acidic residues" evidence="1">
    <location>
        <begin position="71"/>
        <end position="82"/>
    </location>
</feature>
<evidence type="ECO:0000256" key="1">
    <source>
        <dbReference type="SAM" id="MobiDB-lite"/>
    </source>
</evidence>
<proteinExistence type="predicted"/>
<name>A0ABX3CU84_9BACL</name>
<dbReference type="Proteomes" id="UP000242153">
    <property type="component" value="Unassembled WGS sequence"/>
</dbReference>
<evidence type="ECO:0000313" key="2">
    <source>
        <dbReference type="EMBL" id="OHX49047.1"/>
    </source>
</evidence>
<evidence type="ECO:0000313" key="3">
    <source>
        <dbReference type="Proteomes" id="UP000242153"/>
    </source>
</evidence>
<accession>A0ABX3CU84</accession>
<feature type="compositionally biased region" description="Basic and acidic residues" evidence="1">
    <location>
        <begin position="40"/>
        <end position="52"/>
    </location>
</feature>
<organism evidence="2 3">
    <name type="scientific">Planococcus salinarum</name>
    <dbReference type="NCBI Taxonomy" id="622695"/>
    <lineage>
        <taxon>Bacteria</taxon>
        <taxon>Bacillati</taxon>
        <taxon>Bacillota</taxon>
        <taxon>Bacilli</taxon>
        <taxon>Bacillales</taxon>
        <taxon>Caryophanaceae</taxon>
        <taxon>Planococcus</taxon>
    </lineage>
</organism>
<feature type="compositionally biased region" description="Acidic residues" evidence="1">
    <location>
        <begin position="53"/>
        <end position="67"/>
    </location>
</feature>
<protein>
    <submittedName>
        <fullName evidence="2">Uncharacterized protein</fullName>
    </submittedName>
</protein>
<comment type="caution">
    <text evidence="2">The sequence shown here is derived from an EMBL/GenBank/DDBJ whole genome shotgun (WGS) entry which is preliminary data.</text>
</comment>
<reference evidence="2" key="1">
    <citation type="submission" date="2016-07" db="EMBL/GenBank/DDBJ databases">
        <title>Draft genome Planococcus salivarum.</title>
        <authorList>
            <person name="See-Too W.S."/>
        </authorList>
    </citation>
    <scope>NUCLEOTIDE SEQUENCE [LARGE SCALE GENOMIC DNA]</scope>
    <source>
        <strain evidence="2">DSM 23820</strain>
    </source>
</reference>